<dbReference type="RefSeq" id="WP_073248046.1">
    <property type="nucleotide sequence ID" value="NZ_FQVG01000011.1"/>
</dbReference>
<gene>
    <name evidence="4" type="ORF">SAMN02746091_00846</name>
</gene>
<dbReference type="InterPro" id="IPR011109">
    <property type="entry name" value="DNA_bind_recombinase_dom"/>
</dbReference>
<feature type="domain" description="Resolvase/invertase-type recombinase catalytic" evidence="2">
    <location>
        <begin position="3"/>
        <end position="156"/>
    </location>
</feature>
<dbReference type="PANTHER" id="PTHR30461">
    <property type="entry name" value="DNA-INVERTASE FROM LAMBDOID PROPHAGE"/>
    <property type="match status" value="1"/>
</dbReference>
<evidence type="ECO:0000259" key="2">
    <source>
        <dbReference type="PROSITE" id="PS51736"/>
    </source>
</evidence>
<dbReference type="PANTHER" id="PTHR30461:SF23">
    <property type="entry name" value="DNA RECOMBINASE-RELATED"/>
    <property type="match status" value="1"/>
</dbReference>
<dbReference type="Pfam" id="PF00239">
    <property type="entry name" value="Resolvase"/>
    <property type="match status" value="1"/>
</dbReference>
<dbReference type="PROSITE" id="PS51736">
    <property type="entry name" value="RECOMBINASES_3"/>
    <property type="match status" value="1"/>
</dbReference>
<evidence type="ECO:0000259" key="3">
    <source>
        <dbReference type="PROSITE" id="PS51737"/>
    </source>
</evidence>
<dbReference type="GO" id="GO:0003677">
    <property type="term" value="F:DNA binding"/>
    <property type="evidence" value="ECO:0007669"/>
    <property type="project" value="InterPro"/>
</dbReference>
<organism evidence="4 5">
    <name type="scientific">Caloramator proteoclasticus DSM 10124</name>
    <dbReference type="NCBI Taxonomy" id="1121262"/>
    <lineage>
        <taxon>Bacteria</taxon>
        <taxon>Bacillati</taxon>
        <taxon>Bacillota</taxon>
        <taxon>Clostridia</taxon>
        <taxon>Eubacteriales</taxon>
        <taxon>Clostridiaceae</taxon>
        <taxon>Caloramator</taxon>
    </lineage>
</organism>
<dbReference type="Proteomes" id="UP000184423">
    <property type="component" value="Unassembled WGS sequence"/>
</dbReference>
<dbReference type="InterPro" id="IPR025827">
    <property type="entry name" value="Zn_ribbon_recom_dom"/>
</dbReference>
<evidence type="ECO:0000256" key="1">
    <source>
        <dbReference type="SAM" id="Coils"/>
    </source>
</evidence>
<dbReference type="Pfam" id="PF13408">
    <property type="entry name" value="Zn_ribbon_recom"/>
    <property type="match status" value="1"/>
</dbReference>
<dbReference type="InterPro" id="IPR006119">
    <property type="entry name" value="Resolv_N"/>
</dbReference>
<dbReference type="InterPro" id="IPR050639">
    <property type="entry name" value="SSR_resolvase"/>
</dbReference>
<feature type="domain" description="Recombinase" evidence="3">
    <location>
        <begin position="164"/>
        <end position="308"/>
    </location>
</feature>
<name>A0A1M4VAU0_9CLOT</name>
<keyword evidence="1" id="KW-0175">Coiled coil</keyword>
<evidence type="ECO:0000313" key="4">
    <source>
        <dbReference type="EMBL" id="SHE65997.1"/>
    </source>
</evidence>
<reference evidence="5" key="1">
    <citation type="submission" date="2016-11" db="EMBL/GenBank/DDBJ databases">
        <authorList>
            <person name="Varghese N."/>
            <person name="Submissions S."/>
        </authorList>
    </citation>
    <scope>NUCLEOTIDE SEQUENCE [LARGE SCALE GENOMIC DNA]</scope>
    <source>
        <strain evidence="5">DSM 10124</strain>
    </source>
</reference>
<protein>
    <submittedName>
        <fullName evidence="4">Site-specific DNA recombinase</fullName>
    </submittedName>
</protein>
<proteinExistence type="predicted"/>
<sequence length="519" mass="61450">MEVVAIYVRLSDEDRDKANKMDESESIQNQKDMLIRYANERGWRIYKIYSDEDYSGLDKDRPEFNQMIKDAKEGKFNIILCKHQSRFSRDMELIEKYLHNKFIEWNIRFVSVVDGVDTKDKHNKKSRQVNALVNEWYCEDISESIKAVFRVKQKSGKFIGSFPCFGYKKDEKDKNKLVIDEEAAKIVRDIFNWYLEGYGTQKIADMLNEKNIPNPSKYKLLKGMNVNNSFVNKSRGYWNKTTVKRILKNRMYVGDMVQHVYEKLNYKSKKTVKLKESDWIIVENTHQPIIDRETFDKVQKRLKNNVRSLGTGKSHIFAGKVKCLDCKSTMQKATNNSKRSYLRCKLYCVSKGRLCTKHTIRLDRLENIVAERIKEHFRILDENEIVEGLNDMAFDLEIKNLEKELNRINNEIKTRDTALKNIYLDKTKGTISEEQFLEFNKAFLDEKNSLLARKEYIESQIESLRASLEKKSRITEKVRAFLNFDKLTHDMVNELIDYIEIGEKDKNTNEQEIIIHWLF</sequence>
<dbReference type="Gene3D" id="3.40.50.1390">
    <property type="entry name" value="Resolvase, N-terminal catalytic domain"/>
    <property type="match status" value="1"/>
</dbReference>
<accession>A0A1M4VAU0</accession>
<keyword evidence="5" id="KW-1185">Reference proteome</keyword>
<evidence type="ECO:0000313" key="5">
    <source>
        <dbReference type="Proteomes" id="UP000184423"/>
    </source>
</evidence>
<dbReference type="InterPro" id="IPR038109">
    <property type="entry name" value="DNA_bind_recomb_sf"/>
</dbReference>
<dbReference type="AlphaFoldDB" id="A0A1M4VAU0"/>
<dbReference type="SMART" id="SM00857">
    <property type="entry name" value="Resolvase"/>
    <property type="match status" value="1"/>
</dbReference>
<dbReference type="InterPro" id="IPR025378">
    <property type="entry name" value="DUF4368"/>
</dbReference>
<feature type="coiled-coil region" evidence="1">
    <location>
        <begin position="391"/>
        <end position="418"/>
    </location>
</feature>
<dbReference type="PROSITE" id="PS51737">
    <property type="entry name" value="RECOMBINASE_DNA_BIND"/>
    <property type="match status" value="1"/>
</dbReference>
<dbReference type="Pfam" id="PF07508">
    <property type="entry name" value="Recombinase"/>
    <property type="match status" value="1"/>
</dbReference>
<dbReference type="Pfam" id="PF14287">
    <property type="entry name" value="DUF4368"/>
    <property type="match status" value="1"/>
</dbReference>
<dbReference type="GO" id="GO:0000150">
    <property type="term" value="F:DNA strand exchange activity"/>
    <property type="evidence" value="ECO:0007669"/>
    <property type="project" value="InterPro"/>
</dbReference>
<dbReference type="SUPFAM" id="SSF53041">
    <property type="entry name" value="Resolvase-like"/>
    <property type="match status" value="1"/>
</dbReference>
<dbReference type="EMBL" id="FQVG01000011">
    <property type="protein sequence ID" value="SHE65997.1"/>
    <property type="molecule type" value="Genomic_DNA"/>
</dbReference>
<dbReference type="Gene3D" id="3.90.1750.20">
    <property type="entry name" value="Putative Large Serine Recombinase, Chain B, Domain 2"/>
    <property type="match status" value="1"/>
</dbReference>
<dbReference type="InterPro" id="IPR036162">
    <property type="entry name" value="Resolvase-like_N_sf"/>
</dbReference>